<evidence type="ECO:0000256" key="9">
    <source>
        <dbReference type="ARBA" id="ARBA00022729"/>
    </source>
</evidence>
<evidence type="ECO:0000256" key="12">
    <source>
        <dbReference type="ARBA" id="ARBA00023004"/>
    </source>
</evidence>
<evidence type="ECO:0000256" key="3">
    <source>
        <dbReference type="ARBA" id="ARBA00012408"/>
    </source>
</evidence>
<keyword evidence="24" id="KW-1185">Reference proteome</keyword>
<evidence type="ECO:0000256" key="5">
    <source>
        <dbReference type="ARBA" id="ARBA00022448"/>
    </source>
</evidence>
<evidence type="ECO:0000259" key="22">
    <source>
        <dbReference type="Pfam" id="PF21342"/>
    </source>
</evidence>
<proteinExistence type="inferred from homology"/>
<evidence type="ECO:0000256" key="18">
    <source>
        <dbReference type="ARBA" id="ARBA00048077"/>
    </source>
</evidence>
<protein>
    <recommendedName>
        <fullName evidence="4">L-cysteine S-thiosulfotransferase subunit SoxA</fullName>
        <ecNumber evidence="3">2.8.5.2</ecNumber>
    </recommendedName>
    <alternativeName>
        <fullName evidence="16">Protein SoxA</fullName>
    </alternativeName>
    <alternativeName>
        <fullName evidence="17">SoxAX cytochrome complex subunit A</fullName>
    </alternativeName>
    <alternativeName>
        <fullName evidence="15">Sulfur oxidizing protein A</fullName>
    </alternativeName>
    <alternativeName>
        <fullName evidence="14">Thiosulfate-oxidizing multienzyme system protein SoxA</fullName>
    </alternativeName>
</protein>
<evidence type="ECO:0000256" key="1">
    <source>
        <dbReference type="ARBA" id="ARBA00004418"/>
    </source>
</evidence>
<keyword evidence="6" id="KW-0349">Heme</keyword>
<dbReference type="EMBL" id="MVBK01000122">
    <property type="protein sequence ID" value="OOG21794.1"/>
    <property type="molecule type" value="Genomic_DNA"/>
</dbReference>
<feature type="region of interest" description="Disordered" evidence="20">
    <location>
        <begin position="32"/>
        <end position="62"/>
    </location>
</feature>
<dbReference type="NCBIfam" id="TIGR04484">
    <property type="entry name" value="thiosulf_SoxA"/>
    <property type="match status" value="1"/>
</dbReference>
<keyword evidence="10" id="KW-0574">Periplasm</keyword>
<name>A0A1V3N9S6_9GAMM</name>
<comment type="catalytic activity">
    <reaction evidence="19">
        <text>S-sulfanyl-L-cysteinyl-[SoxY protein] + thiosulfate + 2 Fe(III)-[cytochrome c] = S-(2-sulfodisulfanyl)-L-cysteinyl-[SoxY protein] + 2 Fe(II)-[cytochrome c] + 2 H(+)</text>
        <dbReference type="Rhea" id="RHEA:51224"/>
        <dbReference type="Rhea" id="RHEA-COMP:10350"/>
        <dbReference type="Rhea" id="RHEA-COMP:14399"/>
        <dbReference type="Rhea" id="RHEA-COMP:14689"/>
        <dbReference type="Rhea" id="RHEA-COMP:14690"/>
        <dbReference type="ChEBI" id="CHEBI:15378"/>
        <dbReference type="ChEBI" id="CHEBI:29033"/>
        <dbReference type="ChEBI" id="CHEBI:29034"/>
        <dbReference type="ChEBI" id="CHEBI:33542"/>
        <dbReference type="ChEBI" id="CHEBI:61963"/>
        <dbReference type="ChEBI" id="CHEBI:140664"/>
        <dbReference type="EC" id="2.8.5.2"/>
    </reaction>
</comment>
<gene>
    <name evidence="23" type="ORF">B1C78_15975</name>
</gene>
<evidence type="ECO:0000256" key="14">
    <source>
        <dbReference type="ARBA" id="ARBA00030174"/>
    </source>
</evidence>
<evidence type="ECO:0000256" key="16">
    <source>
        <dbReference type="ARBA" id="ARBA00032236"/>
    </source>
</evidence>
<evidence type="ECO:0000256" key="11">
    <source>
        <dbReference type="ARBA" id="ARBA00022982"/>
    </source>
</evidence>
<dbReference type="Pfam" id="PF21342">
    <property type="entry name" value="SoxA-TsdA_cyt-c"/>
    <property type="match status" value="1"/>
</dbReference>
<dbReference type="SUPFAM" id="SSF46626">
    <property type="entry name" value="Cytochrome c"/>
    <property type="match status" value="2"/>
</dbReference>
<evidence type="ECO:0000256" key="2">
    <source>
        <dbReference type="ARBA" id="ARBA00011530"/>
    </source>
</evidence>
<dbReference type="GO" id="GO:0019417">
    <property type="term" value="P:sulfur oxidation"/>
    <property type="evidence" value="ECO:0007669"/>
    <property type="project" value="InterPro"/>
</dbReference>
<organism evidence="23 24">
    <name type="scientific">Thioalkalivibrio denitrificans</name>
    <dbReference type="NCBI Taxonomy" id="108003"/>
    <lineage>
        <taxon>Bacteria</taxon>
        <taxon>Pseudomonadati</taxon>
        <taxon>Pseudomonadota</taxon>
        <taxon>Gammaproteobacteria</taxon>
        <taxon>Chromatiales</taxon>
        <taxon>Ectothiorhodospiraceae</taxon>
        <taxon>Thioalkalivibrio</taxon>
    </lineage>
</organism>
<dbReference type="EC" id="2.8.5.2" evidence="3"/>
<evidence type="ECO:0000256" key="10">
    <source>
        <dbReference type="ARBA" id="ARBA00022764"/>
    </source>
</evidence>
<dbReference type="InterPro" id="IPR025710">
    <property type="entry name" value="SoxA"/>
</dbReference>
<dbReference type="OrthoDB" id="9808312at2"/>
<accession>A0A1V3N9S6</accession>
<feature type="signal peptide" evidence="21">
    <location>
        <begin position="1"/>
        <end position="27"/>
    </location>
</feature>
<comment type="subunit">
    <text evidence="2">Heterodimer of SoxA and SoxX.</text>
</comment>
<dbReference type="GO" id="GO:0009055">
    <property type="term" value="F:electron transfer activity"/>
    <property type="evidence" value="ECO:0007669"/>
    <property type="project" value="InterPro"/>
</dbReference>
<evidence type="ECO:0000256" key="4">
    <source>
        <dbReference type="ARBA" id="ARBA00019364"/>
    </source>
</evidence>
<dbReference type="STRING" id="108003.B1C78_15975"/>
<dbReference type="AlphaFoldDB" id="A0A1V3N9S6"/>
<keyword evidence="8" id="KW-0479">Metal-binding</keyword>
<feature type="domain" description="Cytochrome c" evidence="22">
    <location>
        <begin position="102"/>
        <end position="186"/>
    </location>
</feature>
<sequence>MPTTTKTLFAAALASLLTVGLCASALADQPHRQYAPKPEGGYSSNPHVSQDHTKTYPNWTNRANLDPERVMSEKLQWTTNWKFMDPPFDDSLHGGHLAMDRGAELLAELNGSDNRFARCLGSRDGNLKGLRANHYPHFNQELGKVVNLEMMIEHCAARQGVTLQHGSYDNSAVSVYVASHSNGMPIRIDVTQGELKAAYDRGQERFHLRTGRMNMACGTCHVTLVGERLRGQALTTHYGDVAHWPTYRTKDELQSLHVRFTECNRNGGTQPLKPGSQPYVDIEVFLTALSNDYPVAVPSARD</sequence>
<evidence type="ECO:0000313" key="23">
    <source>
        <dbReference type="EMBL" id="OOG21794.1"/>
    </source>
</evidence>
<feature type="chain" id="PRO_5012708464" description="L-cysteine S-thiosulfotransferase subunit SoxA" evidence="21">
    <location>
        <begin position="28"/>
        <end position="302"/>
    </location>
</feature>
<dbReference type="InterPro" id="IPR036909">
    <property type="entry name" value="Cyt_c-like_dom_sf"/>
</dbReference>
<keyword evidence="11" id="KW-0249">Electron transport</keyword>
<dbReference type="GO" id="GO:0046872">
    <property type="term" value="F:metal ion binding"/>
    <property type="evidence" value="ECO:0007669"/>
    <property type="project" value="UniProtKB-KW"/>
</dbReference>
<evidence type="ECO:0000256" key="19">
    <source>
        <dbReference type="ARBA" id="ARBA00048423"/>
    </source>
</evidence>
<evidence type="ECO:0000256" key="15">
    <source>
        <dbReference type="ARBA" id="ARBA00030833"/>
    </source>
</evidence>
<dbReference type="GO" id="GO:0070069">
    <property type="term" value="C:cytochrome complex"/>
    <property type="evidence" value="ECO:0007669"/>
    <property type="project" value="InterPro"/>
</dbReference>
<dbReference type="Proteomes" id="UP000189462">
    <property type="component" value="Unassembled WGS sequence"/>
</dbReference>
<evidence type="ECO:0000256" key="8">
    <source>
        <dbReference type="ARBA" id="ARBA00022723"/>
    </source>
</evidence>
<comment type="similarity">
    <text evidence="13">Belongs to the SoxA family.</text>
</comment>
<evidence type="ECO:0000313" key="24">
    <source>
        <dbReference type="Proteomes" id="UP000189462"/>
    </source>
</evidence>
<keyword evidence="9 21" id="KW-0732">Signal</keyword>
<dbReference type="InterPro" id="IPR009056">
    <property type="entry name" value="Cyt_c-like_dom"/>
</dbReference>
<keyword evidence="12" id="KW-0408">Iron</keyword>
<dbReference type="GO" id="GO:0042597">
    <property type="term" value="C:periplasmic space"/>
    <property type="evidence" value="ECO:0007669"/>
    <property type="project" value="UniProtKB-SubCell"/>
</dbReference>
<comment type="caution">
    <text evidence="23">The sequence shown here is derived from an EMBL/GenBank/DDBJ whole genome shotgun (WGS) entry which is preliminary data.</text>
</comment>
<keyword evidence="7" id="KW-0808">Transferase</keyword>
<dbReference type="GO" id="GO:0020037">
    <property type="term" value="F:heme binding"/>
    <property type="evidence" value="ECO:0007669"/>
    <property type="project" value="InterPro"/>
</dbReference>
<evidence type="ECO:0000256" key="6">
    <source>
        <dbReference type="ARBA" id="ARBA00022617"/>
    </source>
</evidence>
<evidence type="ECO:0000256" key="20">
    <source>
        <dbReference type="SAM" id="MobiDB-lite"/>
    </source>
</evidence>
<evidence type="ECO:0000256" key="17">
    <source>
        <dbReference type="ARBA" id="ARBA00032318"/>
    </source>
</evidence>
<evidence type="ECO:0000256" key="7">
    <source>
        <dbReference type="ARBA" id="ARBA00022679"/>
    </source>
</evidence>
<evidence type="ECO:0000256" key="21">
    <source>
        <dbReference type="SAM" id="SignalP"/>
    </source>
</evidence>
<keyword evidence="5" id="KW-0813">Transport</keyword>
<evidence type="ECO:0000256" key="13">
    <source>
        <dbReference type="ARBA" id="ARBA00025746"/>
    </source>
</evidence>
<dbReference type="Gene3D" id="1.10.760.10">
    <property type="entry name" value="Cytochrome c-like domain"/>
    <property type="match status" value="2"/>
</dbReference>
<reference evidence="23 24" key="1">
    <citation type="submission" date="2017-02" db="EMBL/GenBank/DDBJ databases">
        <title>Genomic diversity within the haloalkaliphilic genus Thioalkalivibrio.</title>
        <authorList>
            <person name="Ahn A.-C."/>
            <person name="Meier-Kolthoff J."/>
            <person name="Overmars L."/>
            <person name="Richter M."/>
            <person name="Woyke T."/>
            <person name="Sorokin D.Y."/>
            <person name="Muyzer G."/>
        </authorList>
    </citation>
    <scope>NUCLEOTIDE SEQUENCE [LARGE SCALE GENOMIC DNA]</scope>
    <source>
        <strain evidence="23 24">ALJD</strain>
    </source>
</reference>
<dbReference type="GO" id="GO:0016740">
    <property type="term" value="F:transferase activity"/>
    <property type="evidence" value="ECO:0007669"/>
    <property type="project" value="UniProtKB-KW"/>
</dbReference>
<comment type="subcellular location">
    <subcellularLocation>
        <location evidence="1">Periplasm</location>
    </subcellularLocation>
</comment>
<dbReference type="RefSeq" id="WP_077280148.1">
    <property type="nucleotide sequence ID" value="NZ_MVBK01000122.1"/>
</dbReference>
<comment type="catalytic activity">
    <reaction evidence="18">
        <text>L-cysteinyl-[SoxY protein] + thiosulfate + 2 Fe(III)-[cytochrome c] = S-sulfosulfanyl-L-cysteinyl-[SoxY protein] + 2 Fe(II)-[cytochrome c] + 2 H(+)</text>
        <dbReference type="Rhea" id="RHEA:56720"/>
        <dbReference type="Rhea" id="RHEA-COMP:10350"/>
        <dbReference type="Rhea" id="RHEA-COMP:14328"/>
        <dbReference type="Rhea" id="RHEA-COMP:14399"/>
        <dbReference type="Rhea" id="RHEA-COMP:14691"/>
        <dbReference type="ChEBI" id="CHEBI:15378"/>
        <dbReference type="ChEBI" id="CHEBI:29033"/>
        <dbReference type="ChEBI" id="CHEBI:29034"/>
        <dbReference type="ChEBI" id="CHEBI:29950"/>
        <dbReference type="ChEBI" id="CHEBI:33542"/>
        <dbReference type="ChEBI" id="CHEBI:139321"/>
        <dbReference type="EC" id="2.8.5.2"/>
    </reaction>
</comment>
<dbReference type="GO" id="GO:0016669">
    <property type="term" value="F:oxidoreductase activity, acting on a sulfur group of donors, cytochrome as acceptor"/>
    <property type="evidence" value="ECO:0007669"/>
    <property type="project" value="InterPro"/>
</dbReference>